<gene>
    <name evidence="2" type="ORF">GBA63_03895</name>
</gene>
<proteinExistence type="predicted"/>
<dbReference type="GO" id="GO:0032259">
    <property type="term" value="P:methylation"/>
    <property type="evidence" value="ECO:0007669"/>
    <property type="project" value="UniProtKB-KW"/>
</dbReference>
<dbReference type="CDD" id="cd02440">
    <property type="entry name" value="AdoMet_MTases"/>
    <property type="match status" value="1"/>
</dbReference>
<keyword evidence="3" id="KW-1185">Reference proteome</keyword>
<dbReference type="SUPFAM" id="SSF53335">
    <property type="entry name" value="S-adenosyl-L-methionine-dependent methyltransferases"/>
    <property type="match status" value="1"/>
</dbReference>
<feature type="domain" description="Methyltransferase type 11" evidence="1">
    <location>
        <begin position="24"/>
        <end position="116"/>
    </location>
</feature>
<name>A0A6G8Q6C8_9ACTN</name>
<evidence type="ECO:0000313" key="2">
    <source>
        <dbReference type="EMBL" id="QIN81877.1"/>
    </source>
</evidence>
<dbReference type="GO" id="GO:0008757">
    <property type="term" value="F:S-adenosylmethionine-dependent methyltransferase activity"/>
    <property type="evidence" value="ECO:0007669"/>
    <property type="project" value="InterPro"/>
</dbReference>
<dbReference type="Proteomes" id="UP000501452">
    <property type="component" value="Chromosome"/>
</dbReference>
<dbReference type="RefSeq" id="WP_166173663.1">
    <property type="nucleotide sequence ID" value="NZ_CP045119.1"/>
</dbReference>
<accession>A0A6G8Q6C8</accession>
<dbReference type="Pfam" id="PF08241">
    <property type="entry name" value="Methyltransf_11"/>
    <property type="match status" value="1"/>
</dbReference>
<dbReference type="Gene3D" id="3.40.50.150">
    <property type="entry name" value="Vaccinia Virus protein VP39"/>
    <property type="match status" value="1"/>
</dbReference>
<organism evidence="2 3">
    <name type="scientific">Rubrobacter tropicus</name>
    <dbReference type="NCBI Taxonomy" id="2653851"/>
    <lineage>
        <taxon>Bacteria</taxon>
        <taxon>Bacillati</taxon>
        <taxon>Actinomycetota</taxon>
        <taxon>Rubrobacteria</taxon>
        <taxon>Rubrobacterales</taxon>
        <taxon>Rubrobacteraceae</taxon>
        <taxon>Rubrobacter</taxon>
    </lineage>
</organism>
<evidence type="ECO:0000259" key="1">
    <source>
        <dbReference type="Pfam" id="PF08241"/>
    </source>
</evidence>
<evidence type="ECO:0000313" key="3">
    <source>
        <dbReference type="Proteomes" id="UP000501452"/>
    </source>
</evidence>
<dbReference type="KEGG" id="rub:GBA63_03895"/>
<keyword evidence="2" id="KW-0489">Methyltransferase</keyword>
<dbReference type="InterPro" id="IPR029063">
    <property type="entry name" value="SAM-dependent_MTases_sf"/>
</dbReference>
<keyword evidence="2" id="KW-0808">Transferase</keyword>
<dbReference type="InterPro" id="IPR050508">
    <property type="entry name" value="Methyltransf_Superfamily"/>
</dbReference>
<protein>
    <submittedName>
        <fullName evidence="2">Methyltransferase domain-containing protein</fullName>
    </submittedName>
</protein>
<reference evidence="2 3" key="1">
    <citation type="submission" date="2019-10" db="EMBL/GenBank/DDBJ databases">
        <title>Rubrobacter sp nov SCSIO 52090 isolated from a deep-sea sediment in the South China Sea.</title>
        <authorList>
            <person name="Chen R.W."/>
        </authorList>
    </citation>
    <scope>NUCLEOTIDE SEQUENCE [LARGE SCALE GENOMIC DNA]</scope>
    <source>
        <strain evidence="2 3">SCSIO 52909</strain>
    </source>
</reference>
<dbReference type="PANTHER" id="PTHR42912">
    <property type="entry name" value="METHYLTRANSFERASE"/>
    <property type="match status" value="1"/>
</dbReference>
<dbReference type="EMBL" id="CP045119">
    <property type="protein sequence ID" value="QIN81877.1"/>
    <property type="molecule type" value="Genomic_DNA"/>
</dbReference>
<dbReference type="AlphaFoldDB" id="A0A6G8Q6C8"/>
<sequence length="228" mass="24645">MPPETDATSIIVEAFEPLAGKRLLDIGCGSGALARLLSDRGAHVGGVDPNAQALALAREAVPGGTFHVAGAESLPFADDSFDGAVFLNSFHHVPKPAMRQALHEAARVVEPAGPIVVVEPLAEGSFFFALRPVEDETEVRTAAQYALRQAVESGAFEQQRRVDYLRRELFEGLEQFLARVVAVDPARAPVVAENRPEIEAAFRLHARVADGRTTLEQPMRAHVLRPKT</sequence>
<dbReference type="InterPro" id="IPR013216">
    <property type="entry name" value="Methyltransf_11"/>
</dbReference>
<dbReference type="PANTHER" id="PTHR42912:SF93">
    <property type="entry name" value="N6-ADENOSINE-METHYLTRANSFERASE TMT1A"/>
    <property type="match status" value="1"/>
</dbReference>